<dbReference type="EMBL" id="JBJKTR010000008">
    <property type="protein sequence ID" value="KAL3361870.1"/>
    <property type="molecule type" value="Genomic_DNA"/>
</dbReference>
<keyword evidence="11" id="KW-0378">Hydrolase</keyword>
<comment type="catalytic activity">
    <reaction evidence="14">
        <text>N(2)-acetyl-L-ornithine + H2O = L-ornithine + acetate</text>
        <dbReference type="Rhea" id="RHEA:15941"/>
        <dbReference type="ChEBI" id="CHEBI:15377"/>
        <dbReference type="ChEBI" id="CHEBI:30089"/>
        <dbReference type="ChEBI" id="CHEBI:46911"/>
        <dbReference type="ChEBI" id="CHEBI:57805"/>
        <dbReference type="EC" id="3.5.1.16"/>
    </reaction>
</comment>
<evidence type="ECO:0000256" key="4">
    <source>
        <dbReference type="ARBA" id="ARBA00005691"/>
    </source>
</evidence>
<evidence type="ECO:0000256" key="10">
    <source>
        <dbReference type="ARBA" id="ARBA00022723"/>
    </source>
</evidence>
<dbReference type="PANTHER" id="PTHR43808:SF3">
    <property type="entry name" value="ACETYLORNITHINE DEACETYLASE"/>
    <property type="match status" value="1"/>
</dbReference>
<dbReference type="GO" id="GO:0046872">
    <property type="term" value="F:metal ion binding"/>
    <property type="evidence" value="ECO:0007669"/>
    <property type="project" value="UniProtKB-KW"/>
</dbReference>
<dbReference type="AlphaFoldDB" id="A0ABD2U065"/>
<dbReference type="SUPFAM" id="SSF55031">
    <property type="entry name" value="Bacterial exopeptidase dimerisation domain"/>
    <property type="match status" value="1"/>
</dbReference>
<evidence type="ECO:0000256" key="2">
    <source>
        <dbReference type="ARBA" id="ARBA00001947"/>
    </source>
</evidence>
<dbReference type="InterPro" id="IPR036264">
    <property type="entry name" value="Bact_exopeptidase_dim_dom"/>
</dbReference>
<dbReference type="Gene3D" id="3.40.630.10">
    <property type="entry name" value="Zn peptidases"/>
    <property type="match status" value="1"/>
</dbReference>
<dbReference type="InterPro" id="IPR002933">
    <property type="entry name" value="Peptidase_M20"/>
</dbReference>
<dbReference type="EC" id="3.5.1.16" evidence="6"/>
<evidence type="ECO:0000256" key="12">
    <source>
        <dbReference type="ARBA" id="ARBA00022833"/>
    </source>
</evidence>
<comment type="caution">
    <text evidence="17">The sequence shown here is derived from an EMBL/GenBank/DDBJ whole genome shotgun (WGS) entry which is preliminary data.</text>
</comment>
<evidence type="ECO:0000256" key="14">
    <source>
        <dbReference type="ARBA" id="ARBA00050532"/>
    </source>
</evidence>
<dbReference type="InterPro" id="IPR011650">
    <property type="entry name" value="Peptidase_M20_dimer"/>
</dbReference>
<dbReference type="Pfam" id="PF01546">
    <property type="entry name" value="Peptidase_M20"/>
    <property type="match status" value="1"/>
</dbReference>
<dbReference type="FunFam" id="3.40.630.10:FF:000119">
    <property type="entry name" value="Acetylornithine deacetylase, putative"/>
    <property type="match status" value="1"/>
</dbReference>
<keyword evidence="18" id="KW-1185">Reference proteome</keyword>
<evidence type="ECO:0000256" key="11">
    <source>
        <dbReference type="ARBA" id="ARBA00022801"/>
    </source>
</evidence>
<evidence type="ECO:0000256" key="9">
    <source>
        <dbReference type="ARBA" id="ARBA00022605"/>
    </source>
</evidence>
<comment type="subunit">
    <text evidence="5">Homodimer.</text>
</comment>
<comment type="similarity">
    <text evidence="4">Belongs to the peptidase M20A family. ArgE subfamily.</text>
</comment>
<comment type="cofactor">
    <cofactor evidence="1">
        <name>Co(2+)</name>
        <dbReference type="ChEBI" id="CHEBI:48828"/>
    </cofactor>
</comment>
<keyword evidence="13" id="KW-0170">Cobalt</keyword>
<evidence type="ECO:0000256" key="15">
    <source>
        <dbReference type="ARBA" id="ARBA00081906"/>
    </source>
</evidence>
<proteinExistence type="inferred from homology"/>
<comment type="pathway">
    <text evidence="3">Amino-acid biosynthesis; L-arginine biosynthesis; L-ornithine from N(2)-acetyl-L-ornithine (linear): step 1/1.</text>
</comment>
<evidence type="ECO:0000256" key="5">
    <source>
        <dbReference type="ARBA" id="ARBA00011738"/>
    </source>
</evidence>
<reference evidence="17 18" key="1">
    <citation type="submission" date="2024-05" db="EMBL/GenBank/DDBJ databases">
        <title>De novo assembly of an allotetraploid wild potato.</title>
        <authorList>
            <person name="Hosaka A.J."/>
        </authorList>
    </citation>
    <scope>NUCLEOTIDE SEQUENCE [LARGE SCALE GENOMIC DNA]</scope>
    <source>
        <tissue evidence="17">Young leaves</tissue>
    </source>
</reference>
<sequence length="438" mass="48133">MATSASVKQILGDLNKDSFVTLLGKLIGESKYVQNNPPELIPEEDRIVNHVLDTLLPYSTTTGGGPLIINHVTYKPNRGNLIVEYPGTQPGKILSFVGMHMDVVTANPDDWEFDPFSLSIDGDKLRGRGTTDCLGHVALVSELMRRLGETKPQLKSTVVAVFIASEENSSIPGVGVDALVKDGLLDKLKQGPLFWIDTADKQPCIGTGGSIPWKLHVTGKLFHSGLPHKAINPLELAMEALKEIQSRFYRDFPAHPKEQVYEFATPSTMKPTQWFYPGGGINQIPGECTVSGDVRLTPFYNVSDVMKKLQEYVDDLNANIEKLDGRGPVSKYVLPDENLKGRITISFDEVSSGVACDLNSRGFHVLCKATKEEVGHVKPYSITGTLPLIRALQDEGFDVQTSGYGLMATYHAKNEYCLLSDMCQGYRVFASIIAQLED</sequence>
<evidence type="ECO:0000259" key="16">
    <source>
        <dbReference type="Pfam" id="PF07687"/>
    </source>
</evidence>
<evidence type="ECO:0000256" key="3">
    <source>
        <dbReference type="ARBA" id="ARBA00004867"/>
    </source>
</evidence>
<dbReference type="Proteomes" id="UP001627284">
    <property type="component" value="Unassembled WGS sequence"/>
</dbReference>
<name>A0ABD2U065_9SOLN</name>
<keyword evidence="12" id="KW-0862">Zinc</keyword>
<evidence type="ECO:0000313" key="17">
    <source>
        <dbReference type="EMBL" id="KAL3361870.1"/>
    </source>
</evidence>
<evidence type="ECO:0000313" key="18">
    <source>
        <dbReference type="Proteomes" id="UP001627284"/>
    </source>
</evidence>
<dbReference type="InterPro" id="IPR050072">
    <property type="entry name" value="Peptidase_M20A"/>
</dbReference>
<dbReference type="GO" id="GO:0006526">
    <property type="term" value="P:L-arginine biosynthetic process"/>
    <property type="evidence" value="ECO:0007669"/>
    <property type="project" value="UniProtKB-KW"/>
</dbReference>
<gene>
    <name evidence="17" type="ORF">AABB24_014629</name>
</gene>
<dbReference type="PANTHER" id="PTHR43808">
    <property type="entry name" value="ACETYLORNITHINE DEACETYLASE"/>
    <property type="match status" value="1"/>
</dbReference>
<protein>
    <recommendedName>
        <fullName evidence="7">Acetylornithine deacetylase</fullName>
        <ecNumber evidence="6">3.5.1.16</ecNumber>
    </recommendedName>
    <alternativeName>
        <fullName evidence="15">N-acetylornithinase</fullName>
    </alternativeName>
</protein>
<evidence type="ECO:0000256" key="1">
    <source>
        <dbReference type="ARBA" id="ARBA00001941"/>
    </source>
</evidence>
<evidence type="ECO:0000256" key="8">
    <source>
        <dbReference type="ARBA" id="ARBA00022571"/>
    </source>
</evidence>
<evidence type="ECO:0000256" key="13">
    <source>
        <dbReference type="ARBA" id="ARBA00023285"/>
    </source>
</evidence>
<accession>A0ABD2U065</accession>
<dbReference type="Gene3D" id="3.30.70.360">
    <property type="match status" value="1"/>
</dbReference>
<dbReference type="SUPFAM" id="SSF53187">
    <property type="entry name" value="Zn-dependent exopeptidases"/>
    <property type="match status" value="1"/>
</dbReference>
<keyword evidence="8" id="KW-0055">Arginine biosynthesis</keyword>
<organism evidence="17 18">
    <name type="scientific">Solanum stoloniferum</name>
    <dbReference type="NCBI Taxonomy" id="62892"/>
    <lineage>
        <taxon>Eukaryota</taxon>
        <taxon>Viridiplantae</taxon>
        <taxon>Streptophyta</taxon>
        <taxon>Embryophyta</taxon>
        <taxon>Tracheophyta</taxon>
        <taxon>Spermatophyta</taxon>
        <taxon>Magnoliopsida</taxon>
        <taxon>eudicotyledons</taxon>
        <taxon>Gunneridae</taxon>
        <taxon>Pentapetalae</taxon>
        <taxon>asterids</taxon>
        <taxon>lamiids</taxon>
        <taxon>Solanales</taxon>
        <taxon>Solanaceae</taxon>
        <taxon>Solanoideae</taxon>
        <taxon>Solaneae</taxon>
        <taxon>Solanum</taxon>
    </lineage>
</organism>
<dbReference type="GO" id="GO:0008777">
    <property type="term" value="F:acetylornithine deacetylase activity"/>
    <property type="evidence" value="ECO:0007669"/>
    <property type="project" value="UniProtKB-EC"/>
</dbReference>
<evidence type="ECO:0000256" key="7">
    <source>
        <dbReference type="ARBA" id="ARBA00014177"/>
    </source>
</evidence>
<comment type="cofactor">
    <cofactor evidence="2">
        <name>Zn(2+)</name>
        <dbReference type="ChEBI" id="CHEBI:29105"/>
    </cofactor>
</comment>
<dbReference type="CDD" id="cd08012">
    <property type="entry name" value="M20_ArgE-related"/>
    <property type="match status" value="1"/>
</dbReference>
<evidence type="ECO:0000256" key="6">
    <source>
        <dbReference type="ARBA" id="ARBA00011916"/>
    </source>
</evidence>
<dbReference type="Pfam" id="PF07687">
    <property type="entry name" value="M20_dimer"/>
    <property type="match status" value="1"/>
</dbReference>
<keyword evidence="10" id="KW-0479">Metal-binding</keyword>
<feature type="domain" description="Peptidase M20 dimerisation" evidence="16">
    <location>
        <begin position="205"/>
        <end position="319"/>
    </location>
</feature>
<keyword evidence="9" id="KW-0028">Amino-acid biosynthesis</keyword>